<keyword evidence="4" id="KW-0249">Electron transport</keyword>
<name>A0A1E3RHK6_MYCFV</name>
<dbReference type="Pfam" id="PF13459">
    <property type="entry name" value="Fer4_15"/>
    <property type="match status" value="1"/>
</dbReference>
<sequence>MRVDIDKSKCQGHALCAMASGDYFELDDLGYIATDSGDVTGGAENAAHDGAEACPEKVITIHA</sequence>
<keyword evidence="9" id="KW-1185">Reference proteome</keyword>
<evidence type="ECO:0000256" key="4">
    <source>
        <dbReference type="ARBA" id="ARBA00022982"/>
    </source>
</evidence>
<dbReference type="PANTHER" id="PTHR36923">
    <property type="entry name" value="FERREDOXIN"/>
    <property type="match status" value="1"/>
</dbReference>
<dbReference type="RefSeq" id="WP_069414473.1">
    <property type="nucleotide sequence ID" value="NZ_JACKUL010000020.1"/>
</dbReference>
<dbReference type="OrthoDB" id="3215519at2"/>
<comment type="cofactor">
    <cofactor evidence="1">
        <name>[3Fe-4S] cluster</name>
        <dbReference type="ChEBI" id="CHEBI:21137"/>
    </cofactor>
</comment>
<protein>
    <submittedName>
        <fullName evidence="8">Ferredoxin</fullName>
    </submittedName>
</protein>
<dbReference type="GO" id="GO:0051538">
    <property type="term" value="F:3 iron, 4 sulfur cluster binding"/>
    <property type="evidence" value="ECO:0007669"/>
    <property type="project" value="UniProtKB-KW"/>
</dbReference>
<proteinExistence type="predicted"/>
<dbReference type="Proteomes" id="UP000094053">
    <property type="component" value="Unassembled WGS sequence"/>
</dbReference>
<keyword evidence="5" id="KW-0408">Iron</keyword>
<keyword evidence="2" id="KW-0813">Transport</keyword>
<reference evidence="9" key="1">
    <citation type="submission" date="2016-09" db="EMBL/GenBank/DDBJ databases">
        <authorList>
            <person name="Greninger A.L."/>
            <person name="Jerome K.R."/>
            <person name="Mcnair B."/>
            <person name="Wallis C."/>
            <person name="Fang F."/>
        </authorList>
    </citation>
    <scope>NUCLEOTIDE SEQUENCE [LARGE SCALE GENOMIC DNA]</scope>
    <source>
        <strain evidence="9">M6</strain>
    </source>
</reference>
<dbReference type="EMBL" id="MIHA01000010">
    <property type="protein sequence ID" value="ODQ89344.1"/>
    <property type="molecule type" value="Genomic_DNA"/>
</dbReference>
<evidence type="ECO:0000313" key="8">
    <source>
        <dbReference type="EMBL" id="ODQ89344.1"/>
    </source>
</evidence>
<keyword evidence="3" id="KW-0479">Metal-binding</keyword>
<dbReference type="GO" id="GO:0046872">
    <property type="term" value="F:metal ion binding"/>
    <property type="evidence" value="ECO:0007669"/>
    <property type="project" value="UniProtKB-KW"/>
</dbReference>
<evidence type="ECO:0000256" key="5">
    <source>
        <dbReference type="ARBA" id="ARBA00023004"/>
    </source>
</evidence>
<dbReference type="Gene3D" id="3.30.70.20">
    <property type="match status" value="1"/>
</dbReference>
<keyword evidence="6" id="KW-0411">Iron-sulfur</keyword>
<evidence type="ECO:0000256" key="2">
    <source>
        <dbReference type="ARBA" id="ARBA00022448"/>
    </source>
</evidence>
<accession>A0A1E3RHK6</accession>
<dbReference type="AlphaFoldDB" id="A0A1E3RHK6"/>
<dbReference type="SUPFAM" id="SSF54862">
    <property type="entry name" value="4Fe-4S ferredoxins"/>
    <property type="match status" value="1"/>
</dbReference>
<gene>
    <name evidence="8" type="ORF">BHQ18_15315</name>
</gene>
<keyword evidence="7" id="KW-0003">3Fe-4S</keyword>
<evidence type="ECO:0000256" key="1">
    <source>
        <dbReference type="ARBA" id="ARBA00001927"/>
    </source>
</evidence>
<evidence type="ECO:0000256" key="6">
    <source>
        <dbReference type="ARBA" id="ARBA00023014"/>
    </source>
</evidence>
<comment type="caution">
    <text evidence="8">The sequence shown here is derived from an EMBL/GenBank/DDBJ whole genome shotgun (WGS) entry which is preliminary data.</text>
</comment>
<dbReference type="STRING" id="1776.BHQ18_15315"/>
<evidence type="ECO:0000256" key="7">
    <source>
        <dbReference type="ARBA" id="ARBA00023291"/>
    </source>
</evidence>
<dbReference type="PANTHER" id="PTHR36923:SF3">
    <property type="entry name" value="FERREDOXIN"/>
    <property type="match status" value="1"/>
</dbReference>
<evidence type="ECO:0000256" key="3">
    <source>
        <dbReference type="ARBA" id="ARBA00022723"/>
    </source>
</evidence>
<dbReference type="InterPro" id="IPR051269">
    <property type="entry name" value="Fe-S_cluster_ET"/>
</dbReference>
<organism evidence="8 9">
    <name type="scientific">Mycolicibacterium flavescens</name>
    <name type="common">Mycobacterium flavescens</name>
    <dbReference type="NCBI Taxonomy" id="1776"/>
    <lineage>
        <taxon>Bacteria</taxon>
        <taxon>Bacillati</taxon>
        <taxon>Actinomycetota</taxon>
        <taxon>Actinomycetes</taxon>
        <taxon>Mycobacteriales</taxon>
        <taxon>Mycobacteriaceae</taxon>
        <taxon>Mycolicibacterium</taxon>
    </lineage>
</organism>
<evidence type="ECO:0000313" key="9">
    <source>
        <dbReference type="Proteomes" id="UP000094053"/>
    </source>
</evidence>